<accession>W7T4N8</accession>
<reference evidence="1 2" key="1">
    <citation type="journal article" date="2014" name="Mol. Plant">
        <title>Chromosome Scale Genome Assembly and Transcriptome Profiling of Nannochloropsis gaditana in Nitrogen Depletion.</title>
        <authorList>
            <person name="Corteggiani Carpinelli E."/>
            <person name="Telatin A."/>
            <person name="Vitulo N."/>
            <person name="Forcato C."/>
            <person name="D'Angelo M."/>
            <person name="Schiavon R."/>
            <person name="Vezzi A."/>
            <person name="Giacometti G.M."/>
            <person name="Morosinotto T."/>
            <person name="Valle G."/>
        </authorList>
    </citation>
    <scope>NUCLEOTIDE SEQUENCE [LARGE SCALE GENOMIC DNA]</scope>
    <source>
        <strain evidence="1 2">B-31</strain>
    </source>
</reference>
<keyword evidence="2" id="KW-1185">Reference proteome</keyword>
<dbReference type="EMBL" id="AZIL01002344">
    <property type="protein sequence ID" value="EWM21955.1"/>
    <property type="molecule type" value="Genomic_DNA"/>
</dbReference>
<evidence type="ECO:0000313" key="2">
    <source>
        <dbReference type="Proteomes" id="UP000019335"/>
    </source>
</evidence>
<proteinExistence type="predicted"/>
<organism evidence="1 2">
    <name type="scientific">Nannochloropsis gaditana</name>
    <dbReference type="NCBI Taxonomy" id="72520"/>
    <lineage>
        <taxon>Eukaryota</taxon>
        <taxon>Sar</taxon>
        <taxon>Stramenopiles</taxon>
        <taxon>Ochrophyta</taxon>
        <taxon>Eustigmatophyceae</taxon>
        <taxon>Eustigmatales</taxon>
        <taxon>Monodopsidaceae</taxon>
        <taxon>Nannochloropsis</taxon>
    </lineage>
</organism>
<sequence length="135" mass="14558">MYLNLKGFSLPHGLGVGGSVDTGFRLWIPESLEGCVAGDRDASFAWGPLAGKTGGGKGGREGEFEMEGLEVWGVGGEEAIEAACNAQGEARQMMADNIARARRVDKSKFVDNDFDKEFLLGKTFGQGKRERRGRD</sequence>
<evidence type="ECO:0000313" key="1">
    <source>
        <dbReference type="EMBL" id="EWM21955.1"/>
    </source>
</evidence>
<name>W7T4N8_9STRA</name>
<dbReference type="OrthoDB" id="289228at2759"/>
<protein>
    <submittedName>
        <fullName evidence="1">TLDc</fullName>
    </submittedName>
</protein>
<comment type="caution">
    <text evidence="1">The sequence shown here is derived from an EMBL/GenBank/DDBJ whole genome shotgun (WGS) entry which is preliminary data.</text>
</comment>
<dbReference type="Proteomes" id="UP000019335">
    <property type="component" value="Unassembled WGS sequence"/>
</dbReference>
<dbReference type="AlphaFoldDB" id="W7T4N8"/>
<gene>
    <name evidence="1" type="ORF">Naga_102444g1</name>
</gene>